<protein>
    <recommendedName>
        <fullName evidence="8">Methyltransferase domain-containing protein</fullName>
    </recommendedName>
</protein>
<reference evidence="6" key="2">
    <citation type="submission" date="2018-08" db="UniProtKB">
        <authorList>
            <consortium name="EnsemblPlants"/>
        </authorList>
    </citation>
    <scope>IDENTIFICATION</scope>
    <source>
        <strain evidence="6">Yugu1</strain>
    </source>
</reference>
<dbReference type="EMBL" id="AGNK02002257">
    <property type="status" value="NOT_ANNOTATED_CDS"/>
    <property type="molecule type" value="Genomic_DNA"/>
</dbReference>
<keyword evidence="3" id="KW-0808">Transferase</keyword>
<sequence length="338" mass="36298">MRALSRVGEPVRWLASRARPRRGMGSSAAAGGRRDPGENPKVGRLRELFTGDAADGWEKSWEFGVTPWDLGKPTPVIEHLVRSGTLPKGRALVPGCGMGYDVVALACPERFVVGLDVSDLAIKKAKQWSSSLPNADYFTFLAEDFFKWIPSEQFDLIFDYTFFCALDPSLRVAWAETVNRLLKPDGELLTLIYLGPTGRRGAGAPDPLQGLLLYFLPHLPPLSHEQRAVPQGGGRGGGAAHGGRGGGSGGAAPGTTCGYGTRGEEVEGGRRLRLGQRAAAMETAAVRAAEAARLANEEAQAAAAAATQRHLEAYRLREEAEATCEIARRDAEERRHAA</sequence>
<keyword evidence="1" id="KW-0597">Phosphoprotein</keyword>
<dbReference type="SUPFAM" id="SSF53335">
    <property type="entry name" value="S-adenosyl-L-methionine-dependent methyltransferases"/>
    <property type="match status" value="1"/>
</dbReference>
<keyword evidence="4" id="KW-0949">S-adenosyl-L-methionine</keyword>
<evidence type="ECO:0000256" key="1">
    <source>
        <dbReference type="ARBA" id="ARBA00022553"/>
    </source>
</evidence>
<evidence type="ECO:0008006" key="8">
    <source>
        <dbReference type="Google" id="ProtNLM"/>
    </source>
</evidence>
<evidence type="ECO:0000313" key="6">
    <source>
        <dbReference type="EnsemblPlants" id="KQL09713"/>
    </source>
</evidence>
<keyword evidence="2" id="KW-0489">Methyltransferase</keyword>
<keyword evidence="7" id="KW-1185">Reference proteome</keyword>
<feature type="compositionally biased region" description="Gly residues" evidence="5">
    <location>
        <begin position="231"/>
        <end position="252"/>
    </location>
</feature>
<name>K3XY29_SETIT</name>
<dbReference type="PROSITE" id="PS51585">
    <property type="entry name" value="SAM_MT_TPMT"/>
    <property type="match status" value="1"/>
</dbReference>
<dbReference type="HOGENOM" id="CLU_822321_0_0_1"/>
<evidence type="ECO:0000256" key="5">
    <source>
        <dbReference type="SAM" id="MobiDB-lite"/>
    </source>
</evidence>
<dbReference type="ExpressionAtlas" id="K3XY29">
    <property type="expression patterns" value="baseline"/>
</dbReference>
<dbReference type="PANTHER" id="PTHR32183:SF11">
    <property type="entry name" value="THIOL METHYLTRANSFERASE 2-RELATED"/>
    <property type="match status" value="1"/>
</dbReference>
<dbReference type="Gene3D" id="3.40.50.150">
    <property type="entry name" value="Vaccinia Virus protein VP39"/>
    <property type="match status" value="1"/>
</dbReference>
<dbReference type="FunCoup" id="K3XY29">
    <property type="interactions" value="135"/>
</dbReference>
<evidence type="ECO:0000256" key="2">
    <source>
        <dbReference type="ARBA" id="ARBA00022603"/>
    </source>
</evidence>
<dbReference type="GO" id="GO:0018708">
    <property type="term" value="F:thiol S-methyltransferase activity"/>
    <property type="evidence" value="ECO:0000318"/>
    <property type="project" value="GO_Central"/>
</dbReference>
<reference evidence="7" key="1">
    <citation type="journal article" date="2012" name="Nat. Biotechnol.">
        <title>Reference genome sequence of the model plant Setaria.</title>
        <authorList>
            <person name="Bennetzen J.L."/>
            <person name="Schmutz J."/>
            <person name="Wang H."/>
            <person name="Percifield R."/>
            <person name="Hawkins J."/>
            <person name="Pontaroli A.C."/>
            <person name="Estep M."/>
            <person name="Feng L."/>
            <person name="Vaughn J.N."/>
            <person name="Grimwood J."/>
            <person name="Jenkins J."/>
            <person name="Barry K."/>
            <person name="Lindquist E."/>
            <person name="Hellsten U."/>
            <person name="Deshpande S."/>
            <person name="Wang X."/>
            <person name="Wu X."/>
            <person name="Mitros T."/>
            <person name="Triplett J."/>
            <person name="Yang X."/>
            <person name="Ye C.Y."/>
            <person name="Mauro-Herrera M."/>
            <person name="Wang L."/>
            <person name="Li P."/>
            <person name="Sharma M."/>
            <person name="Sharma R."/>
            <person name="Ronald P.C."/>
            <person name="Panaud O."/>
            <person name="Kellogg E.A."/>
            <person name="Brutnell T.P."/>
            <person name="Doust A.N."/>
            <person name="Tuskan G.A."/>
            <person name="Rokhsar D."/>
            <person name="Devos K.M."/>
        </authorList>
    </citation>
    <scope>NUCLEOTIDE SEQUENCE [LARGE SCALE GENOMIC DNA]</scope>
    <source>
        <strain evidence="7">cv. Yugu1</strain>
    </source>
</reference>
<dbReference type="STRING" id="4555.K3XY29"/>
<dbReference type="CDD" id="cd02440">
    <property type="entry name" value="AdoMet_MTases"/>
    <property type="match status" value="1"/>
</dbReference>
<dbReference type="GO" id="GO:0032259">
    <property type="term" value="P:methylation"/>
    <property type="evidence" value="ECO:0007669"/>
    <property type="project" value="UniProtKB-KW"/>
</dbReference>
<dbReference type="InterPro" id="IPR008854">
    <property type="entry name" value="TPMT"/>
</dbReference>
<dbReference type="EnsemblPlants" id="KQL09713">
    <property type="protein sequence ID" value="KQL09713"/>
    <property type="gene ID" value="SETIT_006837mg"/>
</dbReference>
<gene>
    <name evidence="6" type="primary">LOC101774721</name>
</gene>
<dbReference type="AlphaFoldDB" id="K3XY29"/>
<feature type="region of interest" description="Disordered" evidence="5">
    <location>
        <begin position="225"/>
        <end position="264"/>
    </location>
</feature>
<dbReference type="Gramene" id="KQL09713">
    <property type="protein sequence ID" value="KQL09713"/>
    <property type="gene ID" value="SETIT_006837mg"/>
</dbReference>
<dbReference type="Pfam" id="PF05724">
    <property type="entry name" value="TPMT"/>
    <property type="match status" value="1"/>
</dbReference>
<dbReference type="PANTHER" id="PTHR32183">
    <property type="match status" value="1"/>
</dbReference>
<dbReference type="InParanoid" id="K3XY29"/>
<evidence type="ECO:0000256" key="4">
    <source>
        <dbReference type="ARBA" id="ARBA00022691"/>
    </source>
</evidence>
<dbReference type="Proteomes" id="UP000004995">
    <property type="component" value="Unassembled WGS sequence"/>
</dbReference>
<organism evidence="6 7">
    <name type="scientific">Setaria italica</name>
    <name type="common">Foxtail millet</name>
    <name type="synonym">Panicum italicum</name>
    <dbReference type="NCBI Taxonomy" id="4555"/>
    <lineage>
        <taxon>Eukaryota</taxon>
        <taxon>Viridiplantae</taxon>
        <taxon>Streptophyta</taxon>
        <taxon>Embryophyta</taxon>
        <taxon>Tracheophyta</taxon>
        <taxon>Spermatophyta</taxon>
        <taxon>Magnoliopsida</taxon>
        <taxon>Liliopsida</taxon>
        <taxon>Poales</taxon>
        <taxon>Poaceae</taxon>
        <taxon>PACMAD clade</taxon>
        <taxon>Panicoideae</taxon>
        <taxon>Panicodae</taxon>
        <taxon>Paniceae</taxon>
        <taxon>Cenchrinae</taxon>
        <taxon>Setaria</taxon>
    </lineage>
</organism>
<evidence type="ECO:0000256" key="3">
    <source>
        <dbReference type="ARBA" id="ARBA00022679"/>
    </source>
</evidence>
<dbReference type="InterPro" id="IPR029063">
    <property type="entry name" value="SAM-dependent_MTases_sf"/>
</dbReference>
<accession>K3XY29</accession>
<evidence type="ECO:0000313" key="7">
    <source>
        <dbReference type="Proteomes" id="UP000004995"/>
    </source>
</evidence>
<proteinExistence type="predicted"/>
<feature type="region of interest" description="Disordered" evidence="5">
    <location>
        <begin position="15"/>
        <end position="43"/>
    </location>
</feature>
<dbReference type="eggNOG" id="ENOG502QS1V">
    <property type="taxonomic scope" value="Eukaryota"/>
</dbReference>